<comment type="caution">
    <text evidence="2">The sequence shown here is derived from an EMBL/GenBank/DDBJ whole genome shotgun (WGS) entry which is preliminary data.</text>
</comment>
<keyword evidence="3" id="KW-1185">Reference proteome</keyword>
<proteinExistence type="predicted"/>
<evidence type="ECO:0000313" key="2">
    <source>
        <dbReference type="EMBL" id="KAK7315002.1"/>
    </source>
</evidence>
<evidence type="ECO:0000313" key="3">
    <source>
        <dbReference type="Proteomes" id="UP001367508"/>
    </source>
</evidence>
<name>A0AAN9PYF1_CANGL</name>
<dbReference type="Proteomes" id="UP001367508">
    <property type="component" value="Unassembled WGS sequence"/>
</dbReference>
<accession>A0AAN9PYF1</accession>
<keyword evidence="1" id="KW-1133">Transmembrane helix</keyword>
<feature type="transmembrane region" description="Helical" evidence="1">
    <location>
        <begin position="49"/>
        <end position="68"/>
    </location>
</feature>
<gene>
    <name evidence="2" type="ORF">VNO77_33534</name>
</gene>
<keyword evidence="1" id="KW-0812">Transmembrane</keyword>
<sequence length="107" mass="12082">MWADENEGFGEGYDKMHEAARLHVSQRLCLVQGDSARVGWQLVERAKTALVLMGNVLSFGFMYSLYGFSNIEINQAGQIISRWNAALELSHGEAKQFDVIPCRDMQK</sequence>
<reference evidence="2 3" key="1">
    <citation type="submission" date="2024-01" db="EMBL/GenBank/DDBJ databases">
        <title>The genomes of 5 underutilized Papilionoideae crops provide insights into root nodulation and disease resistanc.</title>
        <authorList>
            <person name="Jiang F."/>
        </authorList>
    </citation>
    <scope>NUCLEOTIDE SEQUENCE [LARGE SCALE GENOMIC DNA]</scope>
    <source>
        <strain evidence="2">LVBAO_FW01</strain>
        <tissue evidence="2">Leaves</tissue>
    </source>
</reference>
<keyword evidence="1" id="KW-0472">Membrane</keyword>
<protein>
    <submittedName>
        <fullName evidence="2">Uncharacterized protein</fullName>
    </submittedName>
</protein>
<organism evidence="2 3">
    <name type="scientific">Canavalia gladiata</name>
    <name type="common">Sword bean</name>
    <name type="synonym">Dolichos gladiatus</name>
    <dbReference type="NCBI Taxonomy" id="3824"/>
    <lineage>
        <taxon>Eukaryota</taxon>
        <taxon>Viridiplantae</taxon>
        <taxon>Streptophyta</taxon>
        <taxon>Embryophyta</taxon>
        <taxon>Tracheophyta</taxon>
        <taxon>Spermatophyta</taxon>
        <taxon>Magnoliopsida</taxon>
        <taxon>eudicotyledons</taxon>
        <taxon>Gunneridae</taxon>
        <taxon>Pentapetalae</taxon>
        <taxon>rosids</taxon>
        <taxon>fabids</taxon>
        <taxon>Fabales</taxon>
        <taxon>Fabaceae</taxon>
        <taxon>Papilionoideae</taxon>
        <taxon>50 kb inversion clade</taxon>
        <taxon>NPAAA clade</taxon>
        <taxon>indigoferoid/millettioid clade</taxon>
        <taxon>Phaseoleae</taxon>
        <taxon>Canavalia</taxon>
    </lineage>
</organism>
<dbReference type="AlphaFoldDB" id="A0AAN9PYF1"/>
<dbReference type="EMBL" id="JAYMYQ010000008">
    <property type="protein sequence ID" value="KAK7315002.1"/>
    <property type="molecule type" value="Genomic_DNA"/>
</dbReference>
<evidence type="ECO:0000256" key="1">
    <source>
        <dbReference type="SAM" id="Phobius"/>
    </source>
</evidence>